<dbReference type="GO" id="GO:0005875">
    <property type="term" value="C:microtubule associated complex"/>
    <property type="evidence" value="ECO:0007669"/>
    <property type="project" value="TreeGrafter"/>
</dbReference>
<dbReference type="PROSITE" id="PS50067">
    <property type="entry name" value="KINESIN_MOTOR_2"/>
    <property type="match status" value="1"/>
</dbReference>
<dbReference type="CDD" id="cd00106">
    <property type="entry name" value="KISc"/>
    <property type="match status" value="1"/>
</dbReference>
<dbReference type="GO" id="GO:0003777">
    <property type="term" value="F:microtubule motor activity"/>
    <property type="evidence" value="ECO:0007669"/>
    <property type="project" value="InterPro"/>
</dbReference>
<keyword evidence="4 6" id="KW-0067">ATP-binding</keyword>
<feature type="region of interest" description="Disordered" evidence="8">
    <location>
        <begin position="435"/>
        <end position="473"/>
    </location>
</feature>
<dbReference type="InterPro" id="IPR036961">
    <property type="entry name" value="Kinesin_motor_dom_sf"/>
</dbReference>
<organism evidence="10 11">
    <name type="scientific">Bodo saltans</name>
    <name type="common">Flagellated protozoan</name>
    <dbReference type="NCBI Taxonomy" id="75058"/>
    <lineage>
        <taxon>Eukaryota</taxon>
        <taxon>Discoba</taxon>
        <taxon>Euglenozoa</taxon>
        <taxon>Kinetoplastea</taxon>
        <taxon>Metakinetoplastina</taxon>
        <taxon>Eubodonida</taxon>
        <taxon>Bodonidae</taxon>
        <taxon>Bodo</taxon>
    </lineage>
</organism>
<evidence type="ECO:0000256" key="5">
    <source>
        <dbReference type="ARBA" id="ARBA00023054"/>
    </source>
</evidence>
<dbReference type="InterPro" id="IPR027640">
    <property type="entry name" value="Kinesin-like_fam"/>
</dbReference>
<dbReference type="VEuPathDB" id="TriTrypDB:BSAL_17480"/>
<evidence type="ECO:0000256" key="4">
    <source>
        <dbReference type="ARBA" id="ARBA00022840"/>
    </source>
</evidence>
<dbReference type="OrthoDB" id="21525at2759"/>
<dbReference type="Gene3D" id="3.40.850.10">
    <property type="entry name" value="Kinesin motor domain"/>
    <property type="match status" value="1"/>
</dbReference>
<evidence type="ECO:0000256" key="1">
    <source>
        <dbReference type="ARBA" id="ARBA00004496"/>
    </source>
</evidence>
<dbReference type="SMART" id="SM00129">
    <property type="entry name" value="KISc"/>
    <property type="match status" value="1"/>
</dbReference>
<dbReference type="Pfam" id="PF00225">
    <property type="entry name" value="Kinesin"/>
    <property type="match status" value="1"/>
</dbReference>
<reference evidence="11" key="1">
    <citation type="submission" date="2015-09" db="EMBL/GenBank/DDBJ databases">
        <authorList>
            <consortium name="Pathogen Informatics"/>
        </authorList>
    </citation>
    <scope>NUCLEOTIDE SEQUENCE [LARGE SCALE GENOMIC DNA]</scope>
    <source>
        <strain evidence="11">Lake Konstanz</strain>
    </source>
</reference>
<evidence type="ECO:0000256" key="6">
    <source>
        <dbReference type="PROSITE-ProRule" id="PRU00283"/>
    </source>
</evidence>
<dbReference type="AlphaFoldDB" id="A0A0S4JEF6"/>
<feature type="binding site" evidence="6">
    <location>
        <begin position="111"/>
        <end position="118"/>
    </location>
    <ligand>
        <name>ATP</name>
        <dbReference type="ChEBI" id="CHEBI:30616"/>
    </ligand>
</feature>
<dbReference type="SUPFAM" id="SSF52540">
    <property type="entry name" value="P-loop containing nucleoside triphosphate hydrolases"/>
    <property type="match status" value="1"/>
</dbReference>
<evidence type="ECO:0000256" key="7">
    <source>
        <dbReference type="RuleBase" id="RU000394"/>
    </source>
</evidence>
<dbReference type="InterPro" id="IPR001752">
    <property type="entry name" value="Kinesin_motor_dom"/>
</dbReference>
<keyword evidence="11" id="KW-1185">Reference proteome</keyword>
<dbReference type="GO" id="GO:0005874">
    <property type="term" value="C:microtubule"/>
    <property type="evidence" value="ECO:0007669"/>
    <property type="project" value="UniProtKB-KW"/>
</dbReference>
<keyword evidence="2" id="KW-0963">Cytoplasm</keyword>
<name>A0A0S4JEF6_BODSA</name>
<dbReference type="GO" id="GO:0005737">
    <property type="term" value="C:cytoplasm"/>
    <property type="evidence" value="ECO:0007669"/>
    <property type="project" value="UniProtKB-SubCell"/>
</dbReference>
<dbReference type="EMBL" id="CYKH01001677">
    <property type="protein sequence ID" value="CUG88828.1"/>
    <property type="molecule type" value="Genomic_DNA"/>
</dbReference>
<dbReference type="GO" id="GO:0008017">
    <property type="term" value="F:microtubule binding"/>
    <property type="evidence" value="ECO:0007669"/>
    <property type="project" value="InterPro"/>
</dbReference>
<evidence type="ECO:0000256" key="8">
    <source>
        <dbReference type="SAM" id="MobiDB-lite"/>
    </source>
</evidence>
<dbReference type="InterPro" id="IPR027417">
    <property type="entry name" value="P-loop_NTPase"/>
</dbReference>
<evidence type="ECO:0000256" key="2">
    <source>
        <dbReference type="ARBA" id="ARBA00022490"/>
    </source>
</evidence>
<feature type="domain" description="Kinesin motor" evidence="9">
    <location>
        <begin position="23"/>
        <end position="369"/>
    </location>
</feature>
<dbReference type="InterPro" id="IPR019821">
    <property type="entry name" value="Kinesin_motor_CS"/>
</dbReference>
<dbReference type="GO" id="GO:0007018">
    <property type="term" value="P:microtubule-based movement"/>
    <property type="evidence" value="ECO:0007669"/>
    <property type="project" value="InterPro"/>
</dbReference>
<gene>
    <name evidence="10" type="ORF">BSAL_17480</name>
</gene>
<evidence type="ECO:0000313" key="11">
    <source>
        <dbReference type="Proteomes" id="UP000051952"/>
    </source>
</evidence>
<dbReference type="GO" id="GO:0007052">
    <property type="term" value="P:mitotic spindle organization"/>
    <property type="evidence" value="ECO:0007669"/>
    <property type="project" value="TreeGrafter"/>
</dbReference>
<evidence type="ECO:0000259" key="9">
    <source>
        <dbReference type="PROSITE" id="PS50067"/>
    </source>
</evidence>
<evidence type="ECO:0000313" key="10">
    <source>
        <dbReference type="EMBL" id="CUG88828.1"/>
    </source>
</evidence>
<dbReference type="PANTHER" id="PTHR47969:SF15">
    <property type="entry name" value="CHROMOSOME-ASSOCIATED KINESIN KIF4A-RELATED"/>
    <property type="match status" value="1"/>
</dbReference>
<dbReference type="PRINTS" id="PR00380">
    <property type="entry name" value="KINESINHEAVY"/>
</dbReference>
<feature type="region of interest" description="Disordered" evidence="8">
    <location>
        <begin position="563"/>
        <end position="599"/>
    </location>
</feature>
<keyword evidence="5" id="KW-0175">Coiled coil</keyword>
<feature type="compositionally biased region" description="Low complexity" evidence="8">
    <location>
        <begin position="582"/>
        <end position="599"/>
    </location>
</feature>
<dbReference type="GO" id="GO:0051231">
    <property type="term" value="P:spindle elongation"/>
    <property type="evidence" value="ECO:0007669"/>
    <property type="project" value="TreeGrafter"/>
</dbReference>
<dbReference type="OMA" id="NDYSCSV"/>
<comment type="subcellular location">
    <subcellularLocation>
        <location evidence="1">Cytoplasm</location>
    </subcellularLocation>
</comment>
<dbReference type="PANTHER" id="PTHR47969">
    <property type="entry name" value="CHROMOSOME-ASSOCIATED KINESIN KIF4A-RELATED"/>
    <property type="match status" value="1"/>
</dbReference>
<keyword evidence="3 6" id="KW-0547">Nucleotide-binding</keyword>
<accession>A0A0S4JEF6</accession>
<sequence>MLAAAASKPPQRNTHVSEKAPKNISVFLRVRPPIAREITGKHTCDNLQTDPNDPTKITLQKKADKSAVAKTFSFNRVWEKNTPQKQVYEDFARGAVDAAFEGLHGVLFVYGQTGSGKTFTISNEDKDNLGVLQQSMLETWGRIAKDKDSEYSCSVSYVQLYNEILTDLLDPSKGRVRLQTGAEGRGDVVMVSEVTGLGIERTVTDYLQTMDLFRQGMERKEMQSTDMNTTSSRSHTIFSFHIHKATKIRAVTASSGDGLLPAVVALEGRLVLCDLAGSERISKTHAQGELLTQASFINGSLLVLGKVVAALIDKKAQHAPFRESKLTRLLQYSLQGNGNTNIVVNVSPSDDNTDETLSAIQFGQRAMQIKQEAKRHEVLDYKALYLQLQADLETKQDDALSSNLEEQRRDFEEKVGRLKEELRIAEQQNEILKRENEELRANVSSSPAGAAGGSKQKDPSPPRPSSGTESKYTKVIDDLRAMVKDRDRKLEETNAERLQLGRIVADEQLKALKLGKQLGALMMRYQKDMEVMTNKVDDLNAEVVKVRGTDYLTIGGGSAAMDAAQSPSSANHHGRTFSDHTSALSSPSMSDSSPAASGGAAFSADALHRNFEALSALRQENADLSVYQRLAEKAIKFLHTEKELAKIAAEQESARLKAELETLKAKVNGQGK</sequence>
<protein>
    <recommendedName>
        <fullName evidence="7">Kinesin-like protein</fullName>
    </recommendedName>
</protein>
<dbReference type="Proteomes" id="UP000051952">
    <property type="component" value="Unassembled WGS sequence"/>
</dbReference>
<keyword evidence="6 7" id="KW-0505">Motor protein</keyword>
<proteinExistence type="inferred from homology"/>
<dbReference type="PROSITE" id="PS00411">
    <property type="entry name" value="KINESIN_MOTOR_1"/>
    <property type="match status" value="1"/>
</dbReference>
<evidence type="ECO:0000256" key="3">
    <source>
        <dbReference type="ARBA" id="ARBA00022741"/>
    </source>
</evidence>
<dbReference type="GO" id="GO:0005524">
    <property type="term" value="F:ATP binding"/>
    <property type="evidence" value="ECO:0007669"/>
    <property type="project" value="UniProtKB-UniRule"/>
</dbReference>
<comment type="similarity">
    <text evidence="6 7">Belongs to the TRAFAC class myosin-kinesin ATPase superfamily. Kinesin family.</text>
</comment>
<keyword evidence="7" id="KW-0493">Microtubule</keyword>
<feature type="region of interest" description="Disordered" evidence="8">
    <location>
        <begin position="1"/>
        <end position="20"/>
    </location>
</feature>